<evidence type="ECO:0000256" key="1">
    <source>
        <dbReference type="ARBA" id="ARBA00022801"/>
    </source>
</evidence>
<keyword evidence="2" id="KW-0460">Magnesium</keyword>
<evidence type="ECO:0000313" key="4">
    <source>
        <dbReference type="Proteomes" id="UP000678228"/>
    </source>
</evidence>
<reference evidence="3" key="1">
    <citation type="submission" date="2021-03" db="EMBL/GenBank/DDBJ databases">
        <title>Bacillus suaedae sp. nov., isolated from Suaeda aralocaspica.</title>
        <authorList>
            <person name="Lei R.F.R."/>
        </authorList>
    </citation>
    <scope>NUCLEOTIDE SEQUENCE</scope>
    <source>
        <strain evidence="3">YZJH907-2</strain>
    </source>
</reference>
<dbReference type="Gene3D" id="3.40.50.1000">
    <property type="entry name" value="HAD superfamily/HAD-like"/>
    <property type="match status" value="1"/>
</dbReference>
<sequence>MNWLPDIKAIIFDLDGTMYQHKTFHRSFLKYLIEDTKWEESYDHLLLGMEKVFTNEALFKMGHYYLKDEQHCDTLETVLSFHGIEQVEAHAADFIYGGDAWSILNIFANRLQIPEEQRFKAFNQIRQEMLVGQDPVILSDKLKAAIASLDGIKRKVLMTNTHTESGHEFIEHLQITSLFDEIYLDSKKPLGIQEVIKSLLVREGLHPHEILSIGDHPWNDLLPAKKLGCRTLLISPYELVGKSEWDATVSSSEEMAVVLGEISQKERVS</sequence>
<accession>A0A940WTZ9</accession>
<dbReference type="PANTHER" id="PTHR43434:SF1">
    <property type="entry name" value="PHOSPHOGLYCOLATE PHOSPHATASE"/>
    <property type="match status" value="1"/>
</dbReference>
<dbReference type="GO" id="GO:0008967">
    <property type="term" value="F:phosphoglycolate phosphatase activity"/>
    <property type="evidence" value="ECO:0007669"/>
    <property type="project" value="TreeGrafter"/>
</dbReference>
<keyword evidence="4" id="KW-1185">Reference proteome</keyword>
<dbReference type="AlphaFoldDB" id="A0A940WTZ9"/>
<dbReference type="EMBL" id="JAGKSQ010000001">
    <property type="protein sequence ID" value="MBP3950193.1"/>
    <property type="molecule type" value="Genomic_DNA"/>
</dbReference>
<dbReference type="Pfam" id="PF00702">
    <property type="entry name" value="Hydrolase"/>
    <property type="match status" value="1"/>
</dbReference>
<protein>
    <submittedName>
        <fullName evidence="3">HAD family hydrolase</fullName>
    </submittedName>
</protein>
<keyword evidence="1 3" id="KW-0378">Hydrolase</keyword>
<gene>
    <name evidence="3" type="ORF">J7W16_03540</name>
</gene>
<proteinExistence type="predicted"/>
<evidence type="ECO:0000313" key="3">
    <source>
        <dbReference type="EMBL" id="MBP3950193.1"/>
    </source>
</evidence>
<name>A0A940WTZ9_9BACI</name>
<organism evidence="3 4">
    <name type="scientific">Halalkalibacter suaedae</name>
    <dbReference type="NCBI Taxonomy" id="2822140"/>
    <lineage>
        <taxon>Bacteria</taxon>
        <taxon>Bacillati</taxon>
        <taxon>Bacillota</taxon>
        <taxon>Bacilli</taxon>
        <taxon>Bacillales</taxon>
        <taxon>Bacillaceae</taxon>
        <taxon>Halalkalibacter</taxon>
    </lineage>
</organism>
<evidence type="ECO:0000256" key="2">
    <source>
        <dbReference type="ARBA" id="ARBA00022842"/>
    </source>
</evidence>
<dbReference type="RefSeq" id="WP_210595802.1">
    <property type="nucleotide sequence ID" value="NZ_JAGKSQ010000001.1"/>
</dbReference>
<dbReference type="GO" id="GO:0006281">
    <property type="term" value="P:DNA repair"/>
    <property type="evidence" value="ECO:0007669"/>
    <property type="project" value="TreeGrafter"/>
</dbReference>
<dbReference type="InterPro" id="IPR036412">
    <property type="entry name" value="HAD-like_sf"/>
</dbReference>
<comment type="caution">
    <text evidence="3">The sequence shown here is derived from an EMBL/GenBank/DDBJ whole genome shotgun (WGS) entry which is preliminary data.</text>
</comment>
<dbReference type="InterPro" id="IPR050155">
    <property type="entry name" value="HAD-like_hydrolase_sf"/>
</dbReference>
<dbReference type="Proteomes" id="UP000678228">
    <property type="component" value="Unassembled WGS sequence"/>
</dbReference>
<dbReference type="PANTHER" id="PTHR43434">
    <property type="entry name" value="PHOSPHOGLYCOLATE PHOSPHATASE"/>
    <property type="match status" value="1"/>
</dbReference>
<dbReference type="SUPFAM" id="SSF56784">
    <property type="entry name" value="HAD-like"/>
    <property type="match status" value="1"/>
</dbReference>
<dbReference type="InterPro" id="IPR023214">
    <property type="entry name" value="HAD_sf"/>
</dbReference>